<dbReference type="PANTHER" id="PTHR13774:SF32">
    <property type="entry name" value="ANTISENSE-ENHANCING SEQUENCE 1"/>
    <property type="match status" value="1"/>
</dbReference>
<reference evidence="2 3" key="1">
    <citation type="submission" date="2018-11" db="EMBL/GenBank/DDBJ databases">
        <title>Complete genome sequencing of the Actinobacteria Serinibacter sp. K3-2.</title>
        <authorList>
            <person name="Rakitin A.L."/>
            <person name="Beletsky A.V."/>
            <person name="Mardanov A.V."/>
            <person name="Ravin N.V."/>
            <person name="Gromova A.S."/>
            <person name="Filippova S.N."/>
            <person name="Gal'Chenko V.F."/>
        </authorList>
    </citation>
    <scope>NUCLEOTIDE SEQUENCE [LARGE SCALE GENOMIC DNA]</scope>
    <source>
        <strain evidence="2 3">K3-2</strain>
    </source>
</reference>
<dbReference type="Gene3D" id="3.10.310.10">
    <property type="entry name" value="Diaminopimelate Epimerase, Chain A, domain 1"/>
    <property type="match status" value="2"/>
</dbReference>
<dbReference type="GO" id="GO:0016853">
    <property type="term" value="F:isomerase activity"/>
    <property type="evidence" value="ECO:0007669"/>
    <property type="project" value="TreeGrafter"/>
</dbReference>
<protein>
    <submittedName>
        <fullName evidence="2">Phenazine biosynthesis protein PhzF like</fullName>
    </submittedName>
</protein>
<dbReference type="Pfam" id="PF02567">
    <property type="entry name" value="PhzC-PhzF"/>
    <property type="match status" value="1"/>
</dbReference>
<dbReference type="RefSeq" id="WP_135850940.1">
    <property type="nucleotide sequence ID" value="NZ_RHPJ01000005.1"/>
</dbReference>
<dbReference type="InterPro" id="IPR003719">
    <property type="entry name" value="Phenazine_PhzF-like"/>
</dbReference>
<dbReference type="Proteomes" id="UP000297318">
    <property type="component" value="Unassembled WGS sequence"/>
</dbReference>
<dbReference type="OrthoDB" id="9788221at2"/>
<dbReference type="PIRSF" id="PIRSF016184">
    <property type="entry name" value="PhzC_PhzF"/>
    <property type="match status" value="1"/>
</dbReference>
<accession>A0A4Z1DWK9</accession>
<evidence type="ECO:0000313" key="2">
    <source>
        <dbReference type="EMBL" id="TGO03926.1"/>
    </source>
</evidence>
<name>A0A4Z1DWK9_9MICO</name>
<evidence type="ECO:0000256" key="1">
    <source>
        <dbReference type="PIRSR" id="PIRSR016184-1"/>
    </source>
</evidence>
<dbReference type="AlphaFoldDB" id="A0A4Z1DWK9"/>
<dbReference type="PANTHER" id="PTHR13774">
    <property type="entry name" value="PHENAZINE BIOSYNTHESIS PROTEIN"/>
    <property type="match status" value="1"/>
</dbReference>
<keyword evidence="3" id="KW-1185">Reference proteome</keyword>
<dbReference type="SUPFAM" id="SSF54506">
    <property type="entry name" value="Diaminopimelate epimerase-like"/>
    <property type="match status" value="1"/>
</dbReference>
<organism evidence="2 3">
    <name type="scientific">Serinibacter arcticus</name>
    <dbReference type="NCBI Taxonomy" id="1655435"/>
    <lineage>
        <taxon>Bacteria</taxon>
        <taxon>Bacillati</taxon>
        <taxon>Actinomycetota</taxon>
        <taxon>Actinomycetes</taxon>
        <taxon>Micrococcales</taxon>
        <taxon>Beutenbergiaceae</taxon>
        <taxon>Serinibacter</taxon>
    </lineage>
</organism>
<proteinExistence type="predicted"/>
<dbReference type="GO" id="GO:0005737">
    <property type="term" value="C:cytoplasm"/>
    <property type="evidence" value="ECO:0007669"/>
    <property type="project" value="TreeGrafter"/>
</dbReference>
<comment type="caution">
    <text evidence="2">The sequence shown here is derived from an EMBL/GenBank/DDBJ whole genome shotgun (WGS) entry which is preliminary data.</text>
</comment>
<feature type="active site" evidence="1">
    <location>
        <position position="49"/>
    </location>
</feature>
<sequence length="300" mass="30942">MATPPRPFRQVDVFGTGPFSGNPLAVVHDAQGLGDEEMARISTWTNLSECTFLLPPTQPGADYRVRIFAAATELPFAGHPTLGTARAWLDAGGVPAVPGRIVQECGVGLVTVREVGDGGEVGGADELAFEAPALRRSGPLSDAELDDVLAVLGLGAEDVVEARWIDNGPGWIGVLLPDVEAVLAVRPDASRRPGAWSIGVVGLYREDGAAAEAESGPRVEVRGFFSDGSGPMLEDPVTGSLNASVAQWLLGSGRVEAPYVAAQGRAVGRDGRVMITTGEAGAVWVGGAAVVAIRGEITTA</sequence>
<gene>
    <name evidence="2" type="ORF">SERN_2938</name>
</gene>
<evidence type="ECO:0000313" key="3">
    <source>
        <dbReference type="Proteomes" id="UP000297318"/>
    </source>
</evidence>
<dbReference type="NCBIfam" id="TIGR00654">
    <property type="entry name" value="PhzF_family"/>
    <property type="match status" value="1"/>
</dbReference>
<dbReference type="EMBL" id="RHPJ01000005">
    <property type="protein sequence ID" value="TGO03926.1"/>
    <property type="molecule type" value="Genomic_DNA"/>
</dbReference>